<dbReference type="GO" id="GO:0046872">
    <property type="term" value="F:metal ion binding"/>
    <property type="evidence" value="ECO:0007669"/>
    <property type="project" value="InterPro"/>
</dbReference>
<dbReference type="AlphaFoldDB" id="A0A6L3Y4R0"/>
<dbReference type="InterPro" id="IPR001670">
    <property type="entry name" value="ADH_Fe/GldA"/>
</dbReference>
<evidence type="ECO:0000259" key="9">
    <source>
        <dbReference type="Pfam" id="PF00465"/>
    </source>
</evidence>
<evidence type="ECO:0000256" key="6">
    <source>
        <dbReference type="ARBA" id="ARBA00049243"/>
    </source>
</evidence>
<proteinExistence type="inferred from homology"/>
<protein>
    <recommendedName>
        <fullName evidence="7">Alcohol dehydrogenase 2</fullName>
    </recommendedName>
    <alternativeName>
        <fullName evidence="8">Alcohol dehydrogenase II</fullName>
    </alternativeName>
</protein>
<gene>
    <name evidence="11" type="ORF">F9L08_27165</name>
</gene>
<dbReference type="FunFam" id="3.40.50.1970:FF:000003">
    <property type="entry name" value="Alcohol dehydrogenase, iron-containing"/>
    <property type="match status" value="1"/>
</dbReference>
<dbReference type="PANTHER" id="PTHR11496:SF102">
    <property type="entry name" value="ALCOHOL DEHYDROGENASE 4"/>
    <property type="match status" value="1"/>
</dbReference>
<dbReference type="Proteomes" id="UP000481643">
    <property type="component" value="Unassembled WGS sequence"/>
</dbReference>
<dbReference type="PANTHER" id="PTHR11496">
    <property type="entry name" value="ALCOHOL DEHYDROGENASE"/>
    <property type="match status" value="1"/>
</dbReference>
<organism evidence="11 12">
    <name type="scientific">Brucella tritici</name>
    <dbReference type="NCBI Taxonomy" id="94626"/>
    <lineage>
        <taxon>Bacteria</taxon>
        <taxon>Pseudomonadati</taxon>
        <taxon>Pseudomonadota</taxon>
        <taxon>Alphaproteobacteria</taxon>
        <taxon>Hyphomicrobiales</taxon>
        <taxon>Brucellaceae</taxon>
        <taxon>Brucella/Ochrobactrum group</taxon>
        <taxon>Brucella</taxon>
    </lineage>
</organism>
<evidence type="ECO:0000313" key="11">
    <source>
        <dbReference type="EMBL" id="KAB2675953.1"/>
    </source>
</evidence>
<evidence type="ECO:0000256" key="5">
    <source>
        <dbReference type="ARBA" id="ARBA00049164"/>
    </source>
</evidence>
<dbReference type="Gene3D" id="1.20.1090.10">
    <property type="entry name" value="Dehydroquinate synthase-like - alpha domain"/>
    <property type="match status" value="1"/>
</dbReference>
<dbReference type="CDD" id="cd08193">
    <property type="entry name" value="HVD"/>
    <property type="match status" value="1"/>
</dbReference>
<dbReference type="RefSeq" id="WP_125303018.1">
    <property type="nucleotide sequence ID" value="NZ_WBVX01000051.1"/>
</dbReference>
<comment type="caution">
    <text evidence="11">The sequence shown here is derived from an EMBL/GenBank/DDBJ whole genome shotgun (WGS) entry which is preliminary data.</text>
</comment>
<evidence type="ECO:0000256" key="1">
    <source>
        <dbReference type="ARBA" id="ARBA00001962"/>
    </source>
</evidence>
<dbReference type="FunFam" id="1.20.1090.10:FF:000001">
    <property type="entry name" value="Aldehyde-alcohol dehydrogenase"/>
    <property type="match status" value="1"/>
</dbReference>
<evidence type="ECO:0000256" key="8">
    <source>
        <dbReference type="ARBA" id="ARBA00076680"/>
    </source>
</evidence>
<dbReference type="Pfam" id="PF25137">
    <property type="entry name" value="ADH_Fe_C"/>
    <property type="match status" value="1"/>
</dbReference>
<evidence type="ECO:0000256" key="7">
    <source>
        <dbReference type="ARBA" id="ARBA00074848"/>
    </source>
</evidence>
<comment type="cofactor">
    <cofactor evidence="1">
        <name>Fe cation</name>
        <dbReference type="ChEBI" id="CHEBI:24875"/>
    </cofactor>
</comment>
<feature type="domain" description="Fe-containing alcohol dehydrogenase-like C-terminal" evidence="10">
    <location>
        <begin position="187"/>
        <end position="385"/>
    </location>
</feature>
<accession>A0A6L3Y4R0</accession>
<dbReference type="EMBL" id="WBVX01000051">
    <property type="protein sequence ID" value="KAB2675953.1"/>
    <property type="molecule type" value="Genomic_DNA"/>
</dbReference>
<dbReference type="PROSITE" id="PS00913">
    <property type="entry name" value="ADH_IRON_1"/>
    <property type="match status" value="1"/>
</dbReference>
<evidence type="ECO:0000259" key="10">
    <source>
        <dbReference type="Pfam" id="PF25137"/>
    </source>
</evidence>
<dbReference type="GO" id="GO:0004022">
    <property type="term" value="F:alcohol dehydrogenase (NAD+) activity"/>
    <property type="evidence" value="ECO:0007669"/>
    <property type="project" value="UniProtKB-EC"/>
</dbReference>
<evidence type="ECO:0000313" key="12">
    <source>
        <dbReference type="Proteomes" id="UP000481643"/>
    </source>
</evidence>
<comment type="similarity">
    <text evidence="2">Belongs to the iron-containing alcohol dehydrogenase family.</text>
</comment>
<keyword evidence="3" id="KW-0560">Oxidoreductase</keyword>
<evidence type="ECO:0000256" key="3">
    <source>
        <dbReference type="ARBA" id="ARBA00023002"/>
    </source>
</evidence>
<comment type="catalytic activity">
    <reaction evidence="5">
        <text>a secondary alcohol + NAD(+) = a ketone + NADH + H(+)</text>
        <dbReference type="Rhea" id="RHEA:10740"/>
        <dbReference type="ChEBI" id="CHEBI:15378"/>
        <dbReference type="ChEBI" id="CHEBI:17087"/>
        <dbReference type="ChEBI" id="CHEBI:35681"/>
        <dbReference type="ChEBI" id="CHEBI:57540"/>
        <dbReference type="ChEBI" id="CHEBI:57945"/>
        <dbReference type="EC" id="1.1.1.1"/>
    </reaction>
</comment>
<reference evidence="11 12" key="1">
    <citation type="submission" date="2019-09" db="EMBL/GenBank/DDBJ databases">
        <title>Taxonomic organization of the family Brucellaceae based on a phylogenomic approach.</title>
        <authorList>
            <person name="Leclercq S."/>
            <person name="Cloeckaert A."/>
            <person name="Zygmunt M.S."/>
        </authorList>
    </citation>
    <scope>NUCLEOTIDE SEQUENCE [LARGE SCALE GENOMIC DNA]</scope>
    <source>
        <strain evidence="11 12">WS1830</strain>
    </source>
</reference>
<dbReference type="InterPro" id="IPR039697">
    <property type="entry name" value="Alcohol_dehydrogenase_Fe"/>
</dbReference>
<name>A0A6L3Y4R0_9HYPH</name>
<dbReference type="InterPro" id="IPR018211">
    <property type="entry name" value="ADH_Fe_CS"/>
</dbReference>
<feature type="domain" description="Alcohol dehydrogenase iron-type/glycerol dehydrogenase GldA" evidence="9">
    <location>
        <begin position="11"/>
        <end position="175"/>
    </location>
</feature>
<comment type="catalytic activity">
    <reaction evidence="6">
        <text>a primary alcohol + NAD(+) = an aldehyde + NADH + H(+)</text>
        <dbReference type="Rhea" id="RHEA:10736"/>
        <dbReference type="ChEBI" id="CHEBI:15378"/>
        <dbReference type="ChEBI" id="CHEBI:15734"/>
        <dbReference type="ChEBI" id="CHEBI:17478"/>
        <dbReference type="ChEBI" id="CHEBI:57540"/>
        <dbReference type="ChEBI" id="CHEBI:57945"/>
        <dbReference type="EC" id="1.1.1.1"/>
    </reaction>
</comment>
<keyword evidence="4" id="KW-0520">NAD</keyword>
<dbReference type="InterPro" id="IPR056798">
    <property type="entry name" value="ADH_Fe_C"/>
</dbReference>
<dbReference type="SUPFAM" id="SSF56796">
    <property type="entry name" value="Dehydroquinate synthase-like"/>
    <property type="match status" value="1"/>
</dbReference>
<dbReference type="Gene3D" id="3.40.50.1970">
    <property type="match status" value="1"/>
</dbReference>
<evidence type="ECO:0000256" key="4">
    <source>
        <dbReference type="ARBA" id="ARBA00023027"/>
    </source>
</evidence>
<sequence length="385" mass="40162">MENFVFNTTPSIVLQTGGLAKIADIAGHLLGKRVVIVTDKGLRKLGLLDPAINALEQADIAVSIFDDVQADPPESNVLALKDHILAHEATGVLAIGGGSSMDVAKVAALIAKSGETLNDIYGVNIAHGPRLPLVLVPTTAGTGSEVTPISIITTGTSEKKGVVSPLLLPDMAILDADLTVGLPAAVTAATGIDAMVHAIEAYASASANNNPLSRSLARNALQLLGSNIRTAVFDGQNRDARAAMLLGSLLAGQAFANSPVAAVHALAYPIGGHFHVPHGLSNALVLAHVLRFNLPEASHIYAEIAADVFPELGAVSAEKRAEAFVEKLADLSRELGVPQTLREVNITEDDLPLLARDAMKQTRLLVNNPRKVTEADALAIYKAAY</sequence>
<dbReference type="Pfam" id="PF00465">
    <property type="entry name" value="Fe-ADH"/>
    <property type="match status" value="1"/>
</dbReference>
<evidence type="ECO:0000256" key="2">
    <source>
        <dbReference type="ARBA" id="ARBA00007358"/>
    </source>
</evidence>